<dbReference type="Pfam" id="PF02588">
    <property type="entry name" value="YitT_membrane"/>
    <property type="match status" value="1"/>
</dbReference>
<protein>
    <submittedName>
        <fullName evidence="8">Uncharacterized membrane-anchored protein YitT (DUF2179 family)</fullName>
    </submittedName>
</protein>
<reference evidence="8 9" key="1">
    <citation type="submission" date="2018-05" db="EMBL/GenBank/DDBJ databases">
        <title>Genomic Encyclopedia of Type Strains, Phase IV (KMG-IV): sequencing the most valuable type-strain genomes for metagenomic binning, comparative biology and taxonomic classification.</title>
        <authorList>
            <person name="Goeker M."/>
        </authorList>
    </citation>
    <scope>NUCLEOTIDE SEQUENCE [LARGE SCALE GENOMIC DNA]</scope>
    <source>
        <strain evidence="8 9">DSM 24906</strain>
    </source>
</reference>
<comment type="caution">
    <text evidence="8">The sequence shown here is derived from an EMBL/GenBank/DDBJ whole genome shotgun (WGS) entry which is preliminary data.</text>
</comment>
<dbReference type="PANTHER" id="PTHR33545">
    <property type="entry name" value="UPF0750 MEMBRANE PROTEIN YITT-RELATED"/>
    <property type="match status" value="1"/>
</dbReference>
<dbReference type="PANTHER" id="PTHR33545:SF5">
    <property type="entry name" value="UPF0750 MEMBRANE PROTEIN YITT"/>
    <property type="match status" value="1"/>
</dbReference>
<accession>A0AA45HIY6</accession>
<feature type="transmembrane region" description="Helical" evidence="6">
    <location>
        <begin position="162"/>
        <end position="182"/>
    </location>
</feature>
<feature type="transmembrane region" description="Helical" evidence="6">
    <location>
        <begin position="120"/>
        <end position="141"/>
    </location>
</feature>
<evidence type="ECO:0000313" key="9">
    <source>
        <dbReference type="Proteomes" id="UP000245921"/>
    </source>
</evidence>
<name>A0AA45HIY6_9BACT</name>
<gene>
    <name evidence="8" type="ORF">C7380_10568</name>
</gene>
<evidence type="ECO:0000256" key="5">
    <source>
        <dbReference type="ARBA" id="ARBA00023136"/>
    </source>
</evidence>
<keyword evidence="9" id="KW-1185">Reference proteome</keyword>
<evidence type="ECO:0000256" key="4">
    <source>
        <dbReference type="ARBA" id="ARBA00022989"/>
    </source>
</evidence>
<feature type="domain" description="DUF2179" evidence="7">
    <location>
        <begin position="234"/>
        <end position="288"/>
    </location>
</feature>
<proteinExistence type="predicted"/>
<evidence type="ECO:0000259" key="7">
    <source>
        <dbReference type="Pfam" id="PF10035"/>
    </source>
</evidence>
<feature type="transmembrane region" description="Helical" evidence="6">
    <location>
        <begin position="188"/>
        <end position="208"/>
    </location>
</feature>
<dbReference type="CDD" id="cd16380">
    <property type="entry name" value="YitT_C"/>
    <property type="match status" value="1"/>
</dbReference>
<keyword evidence="2" id="KW-1003">Cell membrane</keyword>
<dbReference type="InterPro" id="IPR003740">
    <property type="entry name" value="YitT"/>
</dbReference>
<evidence type="ECO:0000256" key="6">
    <source>
        <dbReference type="SAM" id="Phobius"/>
    </source>
</evidence>
<evidence type="ECO:0000256" key="3">
    <source>
        <dbReference type="ARBA" id="ARBA00022692"/>
    </source>
</evidence>
<dbReference type="EMBL" id="QGGI01000005">
    <property type="protein sequence ID" value="PWJ95441.1"/>
    <property type="molecule type" value="Genomic_DNA"/>
</dbReference>
<dbReference type="InterPro" id="IPR015867">
    <property type="entry name" value="N-reg_PII/ATP_PRibTrfase_C"/>
</dbReference>
<dbReference type="Proteomes" id="UP000245921">
    <property type="component" value="Unassembled WGS sequence"/>
</dbReference>
<dbReference type="PIRSF" id="PIRSF006483">
    <property type="entry name" value="Membrane_protein_YitT"/>
    <property type="match status" value="1"/>
</dbReference>
<dbReference type="GO" id="GO:0005886">
    <property type="term" value="C:plasma membrane"/>
    <property type="evidence" value="ECO:0007669"/>
    <property type="project" value="UniProtKB-SubCell"/>
</dbReference>
<keyword evidence="3 6" id="KW-0812">Transmembrane</keyword>
<dbReference type="Gene3D" id="3.30.70.120">
    <property type="match status" value="1"/>
</dbReference>
<organism evidence="8 9">
    <name type="scientific">Oceanotoga teriensis</name>
    <dbReference type="NCBI Taxonomy" id="515440"/>
    <lineage>
        <taxon>Bacteria</taxon>
        <taxon>Thermotogati</taxon>
        <taxon>Thermotogota</taxon>
        <taxon>Thermotogae</taxon>
        <taxon>Petrotogales</taxon>
        <taxon>Petrotogaceae</taxon>
        <taxon>Oceanotoga</taxon>
    </lineage>
</organism>
<dbReference type="RefSeq" id="WP_240597506.1">
    <property type="nucleotide sequence ID" value="NZ_JAMHJO010000003.1"/>
</dbReference>
<evidence type="ECO:0000313" key="8">
    <source>
        <dbReference type="EMBL" id="PWJ95441.1"/>
    </source>
</evidence>
<feature type="transmembrane region" description="Helical" evidence="6">
    <location>
        <begin position="51"/>
        <end position="76"/>
    </location>
</feature>
<dbReference type="AlphaFoldDB" id="A0AA45HIY6"/>
<dbReference type="InterPro" id="IPR051461">
    <property type="entry name" value="UPF0750_membrane"/>
</dbReference>
<keyword evidence="5 6" id="KW-0472">Membrane</keyword>
<sequence>MNDNLKKTIVDYVIISIGTLITAIGIVLFFVPYNIVAGGVSGLAIVLNSLFGWWIGLQMLVFNVILFALGFWLLGLGFGMKSIFSAITLSVFTDVLQQFFEMDQMIPNLIAQSQSYNIDIILMSAVYGGVISGFGMGLVIWRGATTGGTDILAMIFNKYFSVSVGTGLLISDSLITASSIFINPILPMYGIITIFIAAKTIDGIVNGLSSSKTFLIISEYHDKIKESIFNDLDRGITYIKGVGGYTKKDKDILMVTITRSEIGRLKSLIKEIDSNAFIIVLPNSEAIGYGFKKIT</sequence>
<dbReference type="Pfam" id="PF10035">
    <property type="entry name" value="DUF2179"/>
    <property type="match status" value="1"/>
</dbReference>
<feature type="transmembrane region" description="Helical" evidence="6">
    <location>
        <begin position="12"/>
        <end position="31"/>
    </location>
</feature>
<comment type="subcellular location">
    <subcellularLocation>
        <location evidence="1">Cell membrane</location>
        <topology evidence="1">Multi-pass membrane protein</topology>
    </subcellularLocation>
</comment>
<keyword evidence="4 6" id="KW-1133">Transmembrane helix</keyword>
<evidence type="ECO:0000256" key="2">
    <source>
        <dbReference type="ARBA" id="ARBA00022475"/>
    </source>
</evidence>
<evidence type="ECO:0000256" key="1">
    <source>
        <dbReference type="ARBA" id="ARBA00004651"/>
    </source>
</evidence>
<dbReference type="InterPro" id="IPR019264">
    <property type="entry name" value="DUF2179"/>
</dbReference>